<evidence type="ECO:0000259" key="6">
    <source>
        <dbReference type="Pfam" id="PF08281"/>
    </source>
</evidence>
<evidence type="ECO:0000259" key="5">
    <source>
        <dbReference type="Pfam" id="PF04542"/>
    </source>
</evidence>
<proteinExistence type="inferred from homology"/>
<dbReference type="Gene3D" id="1.10.10.10">
    <property type="entry name" value="Winged helix-like DNA-binding domain superfamily/Winged helix DNA-binding domain"/>
    <property type="match status" value="1"/>
</dbReference>
<evidence type="ECO:0000256" key="1">
    <source>
        <dbReference type="ARBA" id="ARBA00010641"/>
    </source>
</evidence>
<dbReference type="InterPro" id="IPR013249">
    <property type="entry name" value="RNA_pol_sigma70_r4_t2"/>
</dbReference>
<dbReference type="InterPro" id="IPR013324">
    <property type="entry name" value="RNA_pol_sigma_r3/r4-like"/>
</dbReference>
<evidence type="ECO:0000256" key="4">
    <source>
        <dbReference type="ARBA" id="ARBA00023163"/>
    </source>
</evidence>
<dbReference type="NCBIfam" id="TIGR02985">
    <property type="entry name" value="Sig70_bacteroi1"/>
    <property type="match status" value="1"/>
</dbReference>
<comment type="similarity">
    <text evidence="1">Belongs to the sigma-70 factor family. ECF subfamily.</text>
</comment>
<accession>A0A2K0XJN1</accession>
<dbReference type="InterPro" id="IPR036388">
    <property type="entry name" value="WH-like_DNA-bd_sf"/>
</dbReference>
<dbReference type="GO" id="GO:0003677">
    <property type="term" value="F:DNA binding"/>
    <property type="evidence" value="ECO:0007669"/>
    <property type="project" value="InterPro"/>
</dbReference>
<protein>
    <recommendedName>
        <fullName evidence="9">RNA polymerase sigma-70 factor</fullName>
    </recommendedName>
</protein>
<keyword evidence="3" id="KW-0731">Sigma factor</keyword>
<dbReference type="PRINTS" id="PR00038">
    <property type="entry name" value="HTHLUXR"/>
</dbReference>
<dbReference type="EMBL" id="NBAX01000005">
    <property type="protein sequence ID" value="PNP94726.1"/>
    <property type="molecule type" value="Genomic_DNA"/>
</dbReference>
<evidence type="ECO:0000313" key="7">
    <source>
        <dbReference type="EMBL" id="PNP94726.1"/>
    </source>
</evidence>
<feature type="domain" description="RNA polymerase sigma factor 70 region 4 type 2" evidence="6">
    <location>
        <begin position="123"/>
        <end position="172"/>
    </location>
</feature>
<dbReference type="Gene3D" id="1.10.1740.10">
    <property type="match status" value="1"/>
</dbReference>
<dbReference type="InterPro" id="IPR014284">
    <property type="entry name" value="RNA_pol_sigma-70_dom"/>
</dbReference>
<organism evidence="7 8">
    <name type="scientific">Hoylesella timonensis</name>
    <dbReference type="NCBI Taxonomy" id="386414"/>
    <lineage>
        <taxon>Bacteria</taxon>
        <taxon>Pseudomonadati</taxon>
        <taxon>Bacteroidota</taxon>
        <taxon>Bacteroidia</taxon>
        <taxon>Bacteroidales</taxon>
        <taxon>Prevotellaceae</taxon>
        <taxon>Hoylesella</taxon>
    </lineage>
</organism>
<feature type="domain" description="RNA polymerase sigma-70 region 2" evidence="5">
    <location>
        <begin position="25"/>
        <end position="89"/>
    </location>
</feature>
<dbReference type="RefSeq" id="WP_103003440.1">
    <property type="nucleotide sequence ID" value="NZ_NBAX01000005.1"/>
</dbReference>
<evidence type="ECO:0000256" key="3">
    <source>
        <dbReference type="ARBA" id="ARBA00023082"/>
    </source>
</evidence>
<dbReference type="GO" id="GO:0006352">
    <property type="term" value="P:DNA-templated transcription initiation"/>
    <property type="evidence" value="ECO:0007669"/>
    <property type="project" value="InterPro"/>
</dbReference>
<dbReference type="AlphaFoldDB" id="A0A2K0XJN1"/>
<evidence type="ECO:0000256" key="2">
    <source>
        <dbReference type="ARBA" id="ARBA00023015"/>
    </source>
</evidence>
<comment type="caution">
    <text evidence="7">The sequence shown here is derived from an EMBL/GenBank/DDBJ whole genome shotgun (WGS) entry which is preliminary data.</text>
</comment>
<dbReference type="NCBIfam" id="TIGR02937">
    <property type="entry name" value="sigma70-ECF"/>
    <property type="match status" value="1"/>
</dbReference>
<dbReference type="InterPro" id="IPR039425">
    <property type="entry name" value="RNA_pol_sigma-70-like"/>
</dbReference>
<keyword evidence="4" id="KW-0804">Transcription</keyword>
<name>A0A2K0XJN1_9BACT</name>
<keyword evidence="2" id="KW-0805">Transcription regulation</keyword>
<dbReference type="PANTHER" id="PTHR43133:SF46">
    <property type="entry name" value="RNA POLYMERASE SIGMA-70 FACTOR ECF SUBFAMILY"/>
    <property type="match status" value="1"/>
</dbReference>
<dbReference type="InterPro" id="IPR007627">
    <property type="entry name" value="RNA_pol_sigma70_r2"/>
</dbReference>
<reference evidence="7 8" key="1">
    <citation type="submission" date="2017-03" db="EMBL/GenBank/DDBJ databases">
        <authorList>
            <person name="Afonso C.L."/>
            <person name="Miller P.J."/>
            <person name="Scott M.A."/>
            <person name="Spackman E."/>
            <person name="Goraichik I."/>
            <person name="Dimitrov K.M."/>
            <person name="Suarez D.L."/>
            <person name="Swayne D.E."/>
        </authorList>
    </citation>
    <scope>NUCLEOTIDE SEQUENCE [LARGE SCALE GENOMIC DNA]</scope>
    <source>
        <strain evidence="7 8">DNF00076</strain>
    </source>
</reference>
<dbReference type="SUPFAM" id="SSF88946">
    <property type="entry name" value="Sigma2 domain of RNA polymerase sigma factors"/>
    <property type="match status" value="1"/>
</dbReference>
<dbReference type="InterPro" id="IPR014327">
    <property type="entry name" value="RNA_pol_sigma70_bacteroid"/>
</dbReference>
<dbReference type="InterPro" id="IPR000792">
    <property type="entry name" value="Tscrpt_reg_LuxR_C"/>
</dbReference>
<dbReference type="Pfam" id="PF08281">
    <property type="entry name" value="Sigma70_r4_2"/>
    <property type="match status" value="1"/>
</dbReference>
<dbReference type="InterPro" id="IPR013325">
    <property type="entry name" value="RNA_pol_sigma_r2"/>
</dbReference>
<gene>
    <name evidence="7" type="ORF">BFS16_07560</name>
</gene>
<evidence type="ECO:0008006" key="9">
    <source>
        <dbReference type="Google" id="ProtNLM"/>
    </source>
</evidence>
<dbReference type="PANTHER" id="PTHR43133">
    <property type="entry name" value="RNA POLYMERASE ECF-TYPE SIGMA FACTO"/>
    <property type="match status" value="1"/>
</dbReference>
<sequence length="188" mass="21932">MDKFTNNTFLMSALADDNEMAFDALFVEYYPKVLQFVMRFCREKSEAENIVQDLFMELWIKHERFLKIENLDNYLFISARNAAIHYVKQSLVYCDDESACDIQGNDVTGDMKMCYDELYDFIMSEIDSMPEQRRRVFVMSRVDGLGNAEIAERLGISKRTVETHISVALAHLRKLLPLLALLTLINYK</sequence>
<evidence type="ECO:0000313" key="8">
    <source>
        <dbReference type="Proteomes" id="UP000236634"/>
    </source>
</evidence>
<dbReference type="SUPFAM" id="SSF88659">
    <property type="entry name" value="Sigma3 and sigma4 domains of RNA polymerase sigma factors"/>
    <property type="match status" value="1"/>
</dbReference>
<dbReference type="Proteomes" id="UP000236634">
    <property type="component" value="Unassembled WGS sequence"/>
</dbReference>
<dbReference type="GO" id="GO:0016987">
    <property type="term" value="F:sigma factor activity"/>
    <property type="evidence" value="ECO:0007669"/>
    <property type="project" value="UniProtKB-KW"/>
</dbReference>
<dbReference type="Pfam" id="PF04542">
    <property type="entry name" value="Sigma70_r2"/>
    <property type="match status" value="1"/>
</dbReference>